<evidence type="ECO:0000313" key="3">
    <source>
        <dbReference type="Proteomes" id="UP000287188"/>
    </source>
</evidence>
<sequence>MAHTTPTIRDATLHFYEDEQEISIVVGSARWFAWLQEETSTLFSFRSLDGSYTARKEHAGNHRGGWYWKAYLKRQGMLYRAYLGKSEDLTLERLNEVALMLAKRHLEPLSRQPRQMVHPKSAVTLLESKLHPPRLPVRLVERMPLLERLDEGQRQKLTLVQAPAGSGKTTLVAQWIARREAQNATQRNPLLVAWLSLDSGDNDPIRFWSSLIAAIPAIYGHIGQAALVQLSQQSQSPFAPAQLEAALASLLNDLTGSVPEGVLILEDYHVIEHSRIHETLTFFIEHLPAEFHIVMLTRSTPPLPLVRWRARGDLQEIHSNQLSFSLEETTAFLQQHIPCPFSEETIQKLHTYLEGWAAGLRLFALNSQSLRTPQMIEDSLGQLHVGSANNPSRRSIQEFFISEVLAAQPEPLQLFLLQTSLFSRLTSSLCDVVMRRQDSAEWLDRVEHSGFFLEALDSADGWYRYHALFAEAMRAEATRRLGAETLRCLAAQASLWYEEHALLSEAIETALSAQEFERAALLIERLNEHTYFTEHHTMCRWLEQMPKFLLHSRPTLCFLFAQARIFSTDNPGSVWRIEPAEELLQMAEEGWRSQGYLLQVGVLSAFRATFTIVHGFIAPAVVYARQALQLLPPASAEQVYHQRPVEWIEWHCGCLLTLGMEAMQTGVFHTARQYLHEGYTLSLHVKDRVFTRVIGRLLGDVYLEMADLHQADSYYQQTQAEPPWSDKAGEAIFLTQLACGFIRLAYEWNELEKADQLAYEASHHHYQGLSRQGRRLDTHS</sequence>
<name>A0A402AWZ7_9CHLR</name>
<dbReference type="OrthoDB" id="135557at2"/>
<dbReference type="Proteomes" id="UP000287188">
    <property type="component" value="Unassembled WGS sequence"/>
</dbReference>
<comment type="caution">
    <text evidence="2">The sequence shown here is derived from an EMBL/GenBank/DDBJ whole genome shotgun (WGS) entry which is preliminary data.</text>
</comment>
<feature type="domain" description="MalT-like winged helix" evidence="1">
    <location>
        <begin position="402"/>
        <end position="483"/>
    </location>
</feature>
<reference evidence="3" key="1">
    <citation type="submission" date="2018-12" db="EMBL/GenBank/DDBJ databases">
        <title>Tengunoibacter tsumagoiensis gen. nov., sp. nov., Dictyobacter kobayashii sp. nov., D. alpinus sp. nov., and D. joshuensis sp. nov. and description of Dictyobacteraceae fam. nov. within the order Ktedonobacterales isolated from Tengu-no-mugimeshi.</title>
        <authorList>
            <person name="Wang C.M."/>
            <person name="Zheng Y."/>
            <person name="Sakai Y."/>
            <person name="Toyoda A."/>
            <person name="Minakuchi Y."/>
            <person name="Abe K."/>
            <person name="Yokota A."/>
            <person name="Yabe S."/>
        </authorList>
    </citation>
    <scope>NUCLEOTIDE SEQUENCE [LARGE SCALE GENOMIC DNA]</scope>
    <source>
        <strain evidence="3">Uno11</strain>
    </source>
</reference>
<evidence type="ECO:0000259" key="1">
    <source>
        <dbReference type="Pfam" id="PF25873"/>
    </source>
</evidence>
<evidence type="ECO:0000313" key="2">
    <source>
        <dbReference type="EMBL" id="GCE23618.1"/>
    </source>
</evidence>
<dbReference type="EMBL" id="BIFS01000002">
    <property type="protein sequence ID" value="GCE23618.1"/>
    <property type="molecule type" value="Genomic_DNA"/>
</dbReference>
<dbReference type="RefSeq" id="WP_126557013.1">
    <property type="nucleotide sequence ID" value="NZ_BIFS01000002.1"/>
</dbReference>
<dbReference type="Pfam" id="PF25873">
    <property type="entry name" value="WHD_MalT"/>
    <property type="match status" value="1"/>
</dbReference>
<dbReference type="InterPro" id="IPR059106">
    <property type="entry name" value="WHD_MalT"/>
</dbReference>
<dbReference type="Gene3D" id="3.40.50.300">
    <property type="entry name" value="P-loop containing nucleotide triphosphate hydrolases"/>
    <property type="match status" value="1"/>
</dbReference>
<dbReference type="AlphaFoldDB" id="A0A402AWZ7"/>
<keyword evidence="3" id="KW-1185">Reference proteome</keyword>
<protein>
    <recommendedName>
        <fullName evidence="1">MalT-like winged helix domain-containing protein</fullName>
    </recommendedName>
</protein>
<dbReference type="SUPFAM" id="SSF52540">
    <property type="entry name" value="P-loop containing nucleoside triphosphate hydrolases"/>
    <property type="match status" value="1"/>
</dbReference>
<accession>A0A402AWZ7</accession>
<dbReference type="InterPro" id="IPR027417">
    <property type="entry name" value="P-loop_NTPase"/>
</dbReference>
<dbReference type="Gene3D" id="1.25.40.10">
    <property type="entry name" value="Tetratricopeptide repeat domain"/>
    <property type="match status" value="1"/>
</dbReference>
<proteinExistence type="predicted"/>
<gene>
    <name evidence="2" type="ORF">KDK_74180</name>
</gene>
<dbReference type="InterPro" id="IPR011990">
    <property type="entry name" value="TPR-like_helical_dom_sf"/>
</dbReference>
<organism evidence="2 3">
    <name type="scientific">Dictyobacter kobayashii</name>
    <dbReference type="NCBI Taxonomy" id="2014872"/>
    <lineage>
        <taxon>Bacteria</taxon>
        <taxon>Bacillati</taxon>
        <taxon>Chloroflexota</taxon>
        <taxon>Ktedonobacteria</taxon>
        <taxon>Ktedonobacterales</taxon>
        <taxon>Dictyobacteraceae</taxon>
        <taxon>Dictyobacter</taxon>
    </lineage>
</organism>